<gene>
    <name evidence="1" type="ORF">B6254_0668</name>
</gene>
<organism evidence="1 2">
    <name type="scientific">Weissella cibaria</name>
    <dbReference type="NCBI Taxonomy" id="137591"/>
    <lineage>
        <taxon>Bacteria</taxon>
        <taxon>Bacillati</taxon>
        <taxon>Bacillota</taxon>
        <taxon>Bacilli</taxon>
        <taxon>Lactobacillales</taxon>
        <taxon>Lactobacillaceae</taxon>
        <taxon>Weissella</taxon>
    </lineage>
</organism>
<proteinExistence type="predicted"/>
<sequence length="143" mass="16497">MINVLNTSHEDNTMTNKYLVAKNDLQHAADWQPETAHSDVRTEVEDSIAKRLTEIMTTVADFGYESATVNLHDLQDYVREDVIGHYQFLFRKNPQLRDQLVLTNEMPLSVFNTMAQAAVASILEDSDYDYSFHTDGEVQIFWH</sequence>
<name>A0A2S1KPY5_9LACO</name>
<dbReference type="AlphaFoldDB" id="A0A2S1KPY5"/>
<dbReference type="Proteomes" id="UP000244870">
    <property type="component" value="Chromosome"/>
</dbReference>
<protein>
    <submittedName>
        <fullName evidence="1">Uncharacterized protein</fullName>
    </submittedName>
</protein>
<accession>A0A2S1KPY5</accession>
<dbReference type="EMBL" id="CP020928">
    <property type="protein sequence ID" value="AWF95079.1"/>
    <property type="molecule type" value="Genomic_DNA"/>
</dbReference>
<reference evidence="1 2" key="1">
    <citation type="submission" date="2017-04" db="EMBL/GenBank/DDBJ databases">
        <title>Weissella cibaria strain m2 complete genome.</title>
        <authorList>
            <person name="Pan Q."/>
            <person name="Tan M."/>
            <person name="Yao F."/>
            <person name="Su S."/>
        </authorList>
    </citation>
    <scope>NUCLEOTIDE SEQUENCE [LARGE SCALE GENOMIC DNA]</scope>
    <source>
        <strain evidence="1 2">M2</strain>
    </source>
</reference>
<evidence type="ECO:0000313" key="2">
    <source>
        <dbReference type="Proteomes" id="UP000244870"/>
    </source>
</evidence>
<evidence type="ECO:0000313" key="1">
    <source>
        <dbReference type="EMBL" id="AWF95079.1"/>
    </source>
</evidence>